<evidence type="ECO:0000313" key="1">
    <source>
        <dbReference type="EMBL" id="RRT65680.1"/>
    </source>
</evidence>
<dbReference type="EMBL" id="AMZH03005732">
    <property type="protein sequence ID" value="RRT65680.1"/>
    <property type="molecule type" value="Genomic_DNA"/>
</dbReference>
<dbReference type="Proteomes" id="UP000287651">
    <property type="component" value="Unassembled WGS sequence"/>
</dbReference>
<accession>A0A426ZP11</accession>
<sequence length="127" mass="14118">MVQLRAVLRIRVARRSFCDMGPPSSTKMLVENLRACPVGAVCVSVFAESFYSEYYRSFVLEIFTASIAYHAVILLHTVHGPCSEVHILPTAAVVCRPYSCQVGRKIADSSMPMSGRLRYVESTTLEI</sequence>
<reference evidence="1 2" key="1">
    <citation type="journal article" date="2014" name="Agronomy (Basel)">
        <title>A Draft Genome Sequence for Ensete ventricosum, the Drought-Tolerant Tree Against Hunger.</title>
        <authorList>
            <person name="Harrison J."/>
            <person name="Moore K.A."/>
            <person name="Paszkiewicz K."/>
            <person name="Jones T."/>
            <person name="Grant M."/>
            <person name="Ambacheew D."/>
            <person name="Muzemil S."/>
            <person name="Studholme D.J."/>
        </authorList>
    </citation>
    <scope>NUCLEOTIDE SEQUENCE [LARGE SCALE GENOMIC DNA]</scope>
</reference>
<evidence type="ECO:0000313" key="2">
    <source>
        <dbReference type="Proteomes" id="UP000287651"/>
    </source>
</evidence>
<organism evidence="1 2">
    <name type="scientific">Ensete ventricosum</name>
    <name type="common">Abyssinian banana</name>
    <name type="synonym">Musa ensete</name>
    <dbReference type="NCBI Taxonomy" id="4639"/>
    <lineage>
        <taxon>Eukaryota</taxon>
        <taxon>Viridiplantae</taxon>
        <taxon>Streptophyta</taxon>
        <taxon>Embryophyta</taxon>
        <taxon>Tracheophyta</taxon>
        <taxon>Spermatophyta</taxon>
        <taxon>Magnoliopsida</taxon>
        <taxon>Liliopsida</taxon>
        <taxon>Zingiberales</taxon>
        <taxon>Musaceae</taxon>
        <taxon>Ensete</taxon>
    </lineage>
</organism>
<name>A0A426ZP11_ENSVE</name>
<gene>
    <name evidence="1" type="ORF">B296_00010775</name>
</gene>
<dbReference type="AlphaFoldDB" id="A0A426ZP11"/>
<proteinExistence type="predicted"/>
<protein>
    <submittedName>
        <fullName evidence="1">Uncharacterized protein</fullName>
    </submittedName>
</protein>
<comment type="caution">
    <text evidence="1">The sequence shown here is derived from an EMBL/GenBank/DDBJ whole genome shotgun (WGS) entry which is preliminary data.</text>
</comment>